<dbReference type="GO" id="GO:0016791">
    <property type="term" value="F:phosphatase activity"/>
    <property type="evidence" value="ECO:0007669"/>
    <property type="project" value="UniProtKB-ARBA"/>
</dbReference>
<dbReference type="InterPro" id="IPR051710">
    <property type="entry name" value="Phosphatase_SH3-domain"/>
</dbReference>
<dbReference type="WBParaSite" id="SSTP_0000185100.1">
    <property type="protein sequence ID" value="SSTP_0000185100.1"/>
    <property type="gene ID" value="SSTP_0000185100"/>
</dbReference>
<dbReference type="PANTHER" id="PTHR16469:SF5">
    <property type="entry name" value="PHOSPHOGLYCERATE MUTASE FAMILY PROTEIN"/>
    <property type="match status" value="1"/>
</dbReference>
<dbReference type="Gene3D" id="3.40.50.1240">
    <property type="entry name" value="Phosphoglycerate mutase-like"/>
    <property type="match status" value="1"/>
</dbReference>
<dbReference type="Pfam" id="PF00300">
    <property type="entry name" value="His_Phos_1"/>
    <property type="match status" value="1"/>
</dbReference>
<dbReference type="PANTHER" id="PTHR16469">
    <property type="entry name" value="UBIQUITIN-ASSOCIATED AND SH3 DOMAIN-CONTAINING BA-RELATED"/>
    <property type="match status" value="1"/>
</dbReference>
<accession>A0A0K0DX84</accession>
<dbReference type="CDD" id="cd07067">
    <property type="entry name" value="HP_PGM_like"/>
    <property type="match status" value="1"/>
</dbReference>
<dbReference type="InterPro" id="IPR013078">
    <property type="entry name" value="His_Pase_superF_clade-1"/>
</dbReference>
<reference evidence="2" key="1">
    <citation type="submission" date="2015-08" db="UniProtKB">
        <authorList>
            <consortium name="WormBaseParasite"/>
        </authorList>
    </citation>
    <scope>IDENTIFICATION</scope>
</reference>
<proteinExistence type="predicted"/>
<organism evidence="2">
    <name type="scientific">Strongyloides stercoralis</name>
    <name type="common">Threadworm</name>
    <dbReference type="NCBI Taxonomy" id="6248"/>
    <lineage>
        <taxon>Eukaryota</taxon>
        <taxon>Metazoa</taxon>
        <taxon>Ecdysozoa</taxon>
        <taxon>Nematoda</taxon>
        <taxon>Chromadorea</taxon>
        <taxon>Rhabditida</taxon>
        <taxon>Tylenchina</taxon>
        <taxon>Panagrolaimomorpha</taxon>
        <taxon>Strongyloidoidea</taxon>
        <taxon>Strongyloididae</taxon>
        <taxon>Strongyloides</taxon>
    </lineage>
</organism>
<sequence>MNNKKSRNGLRIIGMRHSERLDHVYPGWFKNLTTTFDYEAFDANMPFEIPNRNNICDFEEDTVLTLFGTLLAQLTGKGLSLCGSTPDYIYCSPALRSIQTAVGVLDGSGSKAKIKIESGLFENCTLYQNKKIPTFMSLDELLNAGFLDVDYDYKHNWDLDDLFPIERKENDYIKRFNETISFIQKEHSGENVVILLVGHASTVDLLLNYYYEREKPYEEKYLLKIGDYIPYCSTIGFDQQKTNKKNFVINTNISMPFTKYNFTTQYDQSFVYRDIKELRHLIPSTKSKQHN</sequence>
<dbReference type="Proteomes" id="UP000035681">
    <property type="component" value="Unplaced"/>
</dbReference>
<dbReference type="STRING" id="6248.A0A0K0DX84"/>
<name>A0A0K0DX84_STRER</name>
<keyword evidence="1" id="KW-1185">Reference proteome</keyword>
<dbReference type="SUPFAM" id="SSF53254">
    <property type="entry name" value="Phosphoglycerate mutase-like"/>
    <property type="match status" value="1"/>
</dbReference>
<evidence type="ECO:0000313" key="1">
    <source>
        <dbReference type="Proteomes" id="UP000035681"/>
    </source>
</evidence>
<dbReference type="AlphaFoldDB" id="A0A0K0DX84"/>
<dbReference type="InterPro" id="IPR029033">
    <property type="entry name" value="His_PPase_superfam"/>
</dbReference>
<evidence type="ECO:0000313" key="2">
    <source>
        <dbReference type="WBParaSite" id="SSTP_0000185100.1"/>
    </source>
</evidence>
<dbReference type="WBParaSite" id="TCONS_00008923.p1">
    <property type="protein sequence ID" value="TCONS_00008923.p1"/>
    <property type="gene ID" value="XLOC_006792"/>
</dbReference>
<protein>
    <submittedName>
        <fullName evidence="2">Phosphoglycerate mutase family protein</fullName>
    </submittedName>
</protein>